<dbReference type="Proteomes" id="UP000254869">
    <property type="component" value="Unassembled WGS sequence"/>
</dbReference>
<dbReference type="SMART" id="SM00347">
    <property type="entry name" value="HTH_MARR"/>
    <property type="match status" value="1"/>
</dbReference>
<dbReference type="PROSITE" id="PS50995">
    <property type="entry name" value="HTH_MARR_2"/>
    <property type="match status" value="1"/>
</dbReference>
<proteinExistence type="predicted"/>
<dbReference type="SUPFAM" id="SSF46785">
    <property type="entry name" value="Winged helix' DNA-binding domain"/>
    <property type="match status" value="1"/>
</dbReference>
<dbReference type="InterPro" id="IPR000835">
    <property type="entry name" value="HTH_MarR-typ"/>
</dbReference>
<dbReference type="GO" id="GO:0003700">
    <property type="term" value="F:DNA-binding transcription factor activity"/>
    <property type="evidence" value="ECO:0007669"/>
    <property type="project" value="InterPro"/>
</dbReference>
<keyword evidence="3" id="KW-1185">Reference proteome</keyword>
<dbReference type="GO" id="GO:0006950">
    <property type="term" value="P:response to stress"/>
    <property type="evidence" value="ECO:0007669"/>
    <property type="project" value="TreeGrafter"/>
</dbReference>
<feature type="domain" description="HTH marR-type" evidence="1">
    <location>
        <begin position="11"/>
        <end position="143"/>
    </location>
</feature>
<reference evidence="2 3" key="1">
    <citation type="submission" date="2018-07" db="EMBL/GenBank/DDBJ databases">
        <title>Genomic Encyclopedia of Type Strains, Phase IV (KMG-IV): sequencing the most valuable type-strain genomes for metagenomic binning, comparative biology and taxonomic classification.</title>
        <authorList>
            <person name="Goeker M."/>
        </authorList>
    </citation>
    <scope>NUCLEOTIDE SEQUENCE [LARGE SCALE GENOMIC DNA]</scope>
    <source>
        <strain evidence="2 3">DSM 44290</strain>
    </source>
</reference>
<dbReference type="InterPro" id="IPR036390">
    <property type="entry name" value="WH_DNA-bd_sf"/>
</dbReference>
<dbReference type="PANTHER" id="PTHR33164:SF43">
    <property type="entry name" value="HTH-TYPE TRANSCRIPTIONAL REPRESSOR YETL"/>
    <property type="match status" value="1"/>
</dbReference>
<protein>
    <submittedName>
        <fullName evidence="2">DNA-binding MarR family transcriptional regulator</fullName>
    </submittedName>
</protein>
<comment type="caution">
    <text evidence="2">The sequence shown here is derived from an EMBL/GenBank/DDBJ whole genome shotgun (WGS) entry which is preliminary data.</text>
</comment>
<evidence type="ECO:0000313" key="2">
    <source>
        <dbReference type="EMBL" id="RDI60525.1"/>
    </source>
</evidence>
<keyword evidence="2" id="KW-0238">DNA-binding</keyword>
<gene>
    <name evidence="2" type="ORF">DFR76_115155</name>
</gene>
<accession>A0A370HQG4</accession>
<dbReference type="GO" id="GO:0003677">
    <property type="term" value="F:DNA binding"/>
    <property type="evidence" value="ECO:0007669"/>
    <property type="project" value="UniProtKB-KW"/>
</dbReference>
<dbReference type="PANTHER" id="PTHR33164">
    <property type="entry name" value="TRANSCRIPTIONAL REGULATOR, MARR FAMILY"/>
    <property type="match status" value="1"/>
</dbReference>
<dbReference type="InterPro" id="IPR036388">
    <property type="entry name" value="WH-like_DNA-bd_sf"/>
</dbReference>
<dbReference type="InterPro" id="IPR039422">
    <property type="entry name" value="MarR/SlyA-like"/>
</dbReference>
<dbReference type="AlphaFoldDB" id="A0A370HQG4"/>
<evidence type="ECO:0000313" key="3">
    <source>
        <dbReference type="Proteomes" id="UP000254869"/>
    </source>
</evidence>
<organism evidence="2 3">
    <name type="scientific">Nocardia pseudobrasiliensis</name>
    <dbReference type="NCBI Taxonomy" id="45979"/>
    <lineage>
        <taxon>Bacteria</taxon>
        <taxon>Bacillati</taxon>
        <taxon>Actinomycetota</taxon>
        <taxon>Actinomycetes</taxon>
        <taxon>Mycobacteriales</taxon>
        <taxon>Nocardiaceae</taxon>
        <taxon>Nocardia</taxon>
    </lineage>
</organism>
<dbReference type="Pfam" id="PF01047">
    <property type="entry name" value="MarR"/>
    <property type="match status" value="1"/>
</dbReference>
<sequence>MTWETCVRTLDERLGYLVVRAGLRVRKRYVAELAGLEMLPHHHAILSRLRQHGPTYQAELAAQAGLAPAEAVGYFDSLRHVGYVVRDRDPVDRRKWIVILTQAGADALAEADQVLDALEAGIFACLTEAEKGVLATLVVRLAQTLPA</sequence>
<dbReference type="EMBL" id="QQBC01000015">
    <property type="protein sequence ID" value="RDI60525.1"/>
    <property type="molecule type" value="Genomic_DNA"/>
</dbReference>
<evidence type="ECO:0000259" key="1">
    <source>
        <dbReference type="PROSITE" id="PS50995"/>
    </source>
</evidence>
<dbReference type="STRING" id="1210086.GCA_001613105_04524"/>
<name>A0A370HQG4_9NOCA</name>
<dbReference type="Gene3D" id="1.10.10.10">
    <property type="entry name" value="Winged helix-like DNA-binding domain superfamily/Winged helix DNA-binding domain"/>
    <property type="match status" value="1"/>
</dbReference>